<dbReference type="SUPFAM" id="SSF53383">
    <property type="entry name" value="PLP-dependent transferases"/>
    <property type="match status" value="1"/>
</dbReference>
<dbReference type="GO" id="GO:0003700">
    <property type="term" value="F:DNA-binding transcription factor activity"/>
    <property type="evidence" value="ECO:0007669"/>
    <property type="project" value="InterPro"/>
</dbReference>
<dbReference type="CDD" id="cd07377">
    <property type="entry name" value="WHTH_GntR"/>
    <property type="match status" value="1"/>
</dbReference>
<organism evidence="7 8">
    <name type="scientific">Phascolarctobacterium succinatutens</name>
    <dbReference type="NCBI Taxonomy" id="626940"/>
    <lineage>
        <taxon>Bacteria</taxon>
        <taxon>Bacillati</taxon>
        <taxon>Bacillota</taxon>
        <taxon>Negativicutes</taxon>
        <taxon>Acidaminococcales</taxon>
        <taxon>Acidaminococcaceae</taxon>
        <taxon>Phascolarctobacterium</taxon>
    </lineage>
</organism>
<dbReference type="STRING" id="626940.BHW43_08415"/>
<dbReference type="InterPro" id="IPR000524">
    <property type="entry name" value="Tscrpt_reg_HTH_GntR"/>
</dbReference>
<sequence length="469" mass="53826">MLTYDLDKRGSTPLYDYLYQCIRQDIISGRLQAGERLPSKRTLAQHLSVGIITVANAYAQLAVEGYITSREKKGYFVEDVSSYRVRRKAAAAMQPEAAEREYFADFKANRISLQNFPLATWTRLMRETLSVHNEELLKTVPYKGVYELRKAIAAYLAHNRAMEVDPSQIIIGAGTEYLYGRLLQMFGHACTFAIEEPGYKKFASISASFGNPWKYIPIDDNGLMIDKLEESGADVVHLSPANHFPTGIVMPVTRRLELFEWVNRIRKRYIIEDDYDSEFRYTGRFILPLYAQDTQSRVIYMNTFSKSLVPSLRISYMVLPPRLLERYEQTMSFYSCTVSSFEQYTLARFISEGYFERHINKMKNYYREQRHKILAAIYSSPLAAVSQITERNAGTHFVLHINTKLTEAEVRKAALAADMCLSFYSDYSHNTEENNGCTLVINYAAIEADKIAAVIERLSSLFPECNQIS</sequence>
<dbReference type="PROSITE" id="PS50949">
    <property type="entry name" value="HTH_GNTR"/>
    <property type="match status" value="1"/>
</dbReference>
<dbReference type="InterPro" id="IPR036388">
    <property type="entry name" value="WH-like_DNA-bd_sf"/>
</dbReference>
<evidence type="ECO:0000256" key="2">
    <source>
        <dbReference type="ARBA" id="ARBA00022898"/>
    </source>
</evidence>
<keyword evidence="2" id="KW-0663">Pyridoxal phosphate</keyword>
<evidence type="ECO:0000313" key="8">
    <source>
        <dbReference type="Proteomes" id="UP000186777"/>
    </source>
</evidence>
<dbReference type="AlphaFoldDB" id="A0A1Q6R3D4"/>
<dbReference type="Pfam" id="PF00155">
    <property type="entry name" value="Aminotran_1_2"/>
    <property type="match status" value="1"/>
</dbReference>
<dbReference type="InterPro" id="IPR036390">
    <property type="entry name" value="WH_DNA-bd_sf"/>
</dbReference>
<dbReference type="InterPro" id="IPR015421">
    <property type="entry name" value="PyrdxlP-dep_Trfase_major"/>
</dbReference>
<dbReference type="InterPro" id="IPR051446">
    <property type="entry name" value="HTH_trans_reg/aminotransferase"/>
</dbReference>
<dbReference type="InterPro" id="IPR004839">
    <property type="entry name" value="Aminotransferase_I/II_large"/>
</dbReference>
<evidence type="ECO:0000256" key="1">
    <source>
        <dbReference type="ARBA" id="ARBA00005384"/>
    </source>
</evidence>
<dbReference type="InterPro" id="IPR015424">
    <property type="entry name" value="PyrdxlP-dep_Trfase"/>
</dbReference>
<accession>A0A1Q6R3D4</accession>
<dbReference type="Proteomes" id="UP000186777">
    <property type="component" value="Unassembled WGS sequence"/>
</dbReference>
<dbReference type="RefSeq" id="WP_303680207.1">
    <property type="nucleotide sequence ID" value="NZ_DBEZXK010000150.1"/>
</dbReference>
<keyword evidence="4" id="KW-0238">DNA-binding</keyword>
<name>A0A1Q6R3D4_9FIRM</name>
<dbReference type="PANTHER" id="PTHR46577">
    <property type="entry name" value="HTH-TYPE TRANSCRIPTIONAL REGULATORY PROTEIN GABR"/>
    <property type="match status" value="1"/>
</dbReference>
<dbReference type="EMBL" id="MNTG01000038">
    <property type="protein sequence ID" value="OLA36867.1"/>
    <property type="molecule type" value="Genomic_DNA"/>
</dbReference>
<evidence type="ECO:0000313" key="7">
    <source>
        <dbReference type="EMBL" id="OLA36867.1"/>
    </source>
</evidence>
<gene>
    <name evidence="7" type="ORF">BHW43_08415</name>
</gene>
<evidence type="ECO:0000256" key="5">
    <source>
        <dbReference type="ARBA" id="ARBA00023163"/>
    </source>
</evidence>
<proteinExistence type="inferred from homology"/>
<evidence type="ECO:0000259" key="6">
    <source>
        <dbReference type="PROSITE" id="PS50949"/>
    </source>
</evidence>
<dbReference type="GO" id="GO:0003677">
    <property type="term" value="F:DNA binding"/>
    <property type="evidence" value="ECO:0007669"/>
    <property type="project" value="UniProtKB-KW"/>
</dbReference>
<evidence type="ECO:0000256" key="4">
    <source>
        <dbReference type="ARBA" id="ARBA00023125"/>
    </source>
</evidence>
<dbReference type="GO" id="GO:0030170">
    <property type="term" value="F:pyridoxal phosphate binding"/>
    <property type="evidence" value="ECO:0007669"/>
    <property type="project" value="InterPro"/>
</dbReference>
<dbReference type="PANTHER" id="PTHR46577:SF1">
    <property type="entry name" value="HTH-TYPE TRANSCRIPTIONAL REGULATORY PROTEIN GABR"/>
    <property type="match status" value="1"/>
</dbReference>
<evidence type="ECO:0000256" key="3">
    <source>
        <dbReference type="ARBA" id="ARBA00023015"/>
    </source>
</evidence>
<dbReference type="Pfam" id="PF00392">
    <property type="entry name" value="GntR"/>
    <property type="match status" value="1"/>
</dbReference>
<keyword evidence="5" id="KW-0804">Transcription</keyword>
<dbReference type="SUPFAM" id="SSF46785">
    <property type="entry name" value="Winged helix' DNA-binding domain"/>
    <property type="match status" value="1"/>
</dbReference>
<keyword evidence="3" id="KW-0805">Transcription regulation</keyword>
<comment type="similarity">
    <text evidence="1">In the C-terminal section; belongs to the class-I pyridoxal-phosphate-dependent aminotransferase family.</text>
</comment>
<dbReference type="Gene3D" id="1.10.10.10">
    <property type="entry name" value="Winged helix-like DNA-binding domain superfamily/Winged helix DNA-binding domain"/>
    <property type="match status" value="1"/>
</dbReference>
<comment type="caution">
    <text evidence="7">The sequence shown here is derived from an EMBL/GenBank/DDBJ whole genome shotgun (WGS) entry which is preliminary data.</text>
</comment>
<reference evidence="7 8" key="1">
    <citation type="journal article" date="2016" name="Nat. Biotechnol.">
        <title>Measurement of bacterial replication rates in microbial communities.</title>
        <authorList>
            <person name="Brown C.T."/>
            <person name="Olm M.R."/>
            <person name="Thomas B.C."/>
            <person name="Banfield J.F."/>
        </authorList>
    </citation>
    <scope>NUCLEOTIDE SEQUENCE [LARGE SCALE GENOMIC DNA]</scope>
    <source>
        <strain evidence="7">46_33</strain>
    </source>
</reference>
<dbReference type="SMART" id="SM00345">
    <property type="entry name" value="HTH_GNTR"/>
    <property type="match status" value="1"/>
</dbReference>
<feature type="domain" description="HTH gntR-type" evidence="6">
    <location>
        <begin position="12"/>
        <end position="80"/>
    </location>
</feature>
<dbReference type="CDD" id="cd00609">
    <property type="entry name" value="AAT_like"/>
    <property type="match status" value="1"/>
</dbReference>
<dbReference type="Gene3D" id="3.40.640.10">
    <property type="entry name" value="Type I PLP-dependent aspartate aminotransferase-like (Major domain)"/>
    <property type="match status" value="1"/>
</dbReference>
<protein>
    <recommendedName>
        <fullName evidence="6">HTH gntR-type domain-containing protein</fullName>
    </recommendedName>
</protein>